<dbReference type="EMBL" id="FQXQ01000003">
    <property type="protein sequence ID" value="SHH74660.1"/>
    <property type="molecule type" value="Genomic_DNA"/>
</dbReference>
<organism evidence="2 3">
    <name type="scientific">Wenyingzhuangia marina</name>
    <dbReference type="NCBI Taxonomy" id="1195760"/>
    <lineage>
        <taxon>Bacteria</taxon>
        <taxon>Pseudomonadati</taxon>
        <taxon>Bacteroidota</taxon>
        <taxon>Flavobacteriia</taxon>
        <taxon>Flavobacteriales</taxon>
        <taxon>Flavobacteriaceae</taxon>
        <taxon>Wenyingzhuangia</taxon>
    </lineage>
</organism>
<proteinExistence type="predicted"/>
<dbReference type="SUPFAM" id="SSF56925">
    <property type="entry name" value="OMPA-like"/>
    <property type="match status" value="1"/>
</dbReference>
<accession>A0A1M5VHH3</accession>
<evidence type="ECO:0000313" key="3">
    <source>
        <dbReference type="Proteomes" id="UP000184109"/>
    </source>
</evidence>
<keyword evidence="3" id="KW-1185">Reference proteome</keyword>
<name>A0A1M5VHH3_9FLAO</name>
<dbReference type="Gene3D" id="2.40.160.60">
    <property type="entry name" value="Outer membrane protein transport protein (OMPP1/FadL/TodX)"/>
    <property type="match status" value="1"/>
</dbReference>
<feature type="domain" description="Outer membrane protein beta-barrel" evidence="1">
    <location>
        <begin position="20"/>
        <end position="177"/>
    </location>
</feature>
<dbReference type="Proteomes" id="UP000184109">
    <property type="component" value="Unassembled WGS sequence"/>
</dbReference>
<dbReference type="RefSeq" id="WP_073120668.1">
    <property type="nucleotide sequence ID" value="NZ_BMEN01000003.1"/>
</dbReference>
<protein>
    <submittedName>
        <fullName evidence="2">Opacity protein</fullName>
    </submittedName>
</protein>
<dbReference type="STRING" id="1195760.SAMN05444281_1803"/>
<dbReference type="AlphaFoldDB" id="A0A1M5VHH3"/>
<dbReference type="OrthoDB" id="947434at2"/>
<gene>
    <name evidence="2" type="ORF">SAMN05444281_1803</name>
</gene>
<evidence type="ECO:0000259" key="1">
    <source>
        <dbReference type="Pfam" id="PF13568"/>
    </source>
</evidence>
<sequence>MKKLILSTIVMSIISITTHAQDLYKKSSVGIKGGYNLASAQFDGDSNVDQRHGFHVGFYNEIFLKERFSVQTELLYSQQGYKIETDNGDFTQKIDYLNLPISLKGYFTDNFYIEAGPQIGVAVSHKEEIDADFDFFDVTNDISPNDFDWGANIGTGFKFDSGINIGARYYFGLGKVYDEENQKNRVLQISLGYDF</sequence>
<dbReference type="InterPro" id="IPR025665">
    <property type="entry name" value="Beta-barrel_OMP_2"/>
</dbReference>
<dbReference type="InterPro" id="IPR011250">
    <property type="entry name" value="OMP/PagP_B-barrel"/>
</dbReference>
<evidence type="ECO:0000313" key="2">
    <source>
        <dbReference type="EMBL" id="SHH74660.1"/>
    </source>
</evidence>
<dbReference type="Pfam" id="PF13568">
    <property type="entry name" value="OMP_b-brl_2"/>
    <property type="match status" value="1"/>
</dbReference>
<reference evidence="3" key="1">
    <citation type="submission" date="2016-11" db="EMBL/GenBank/DDBJ databases">
        <authorList>
            <person name="Varghese N."/>
            <person name="Submissions S."/>
        </authorList>
    </citation>
    <scope>NUCLEOTIDE SEQUENCE [LARGE SCALE GENOMIC DNA]</scope>
    <source>
        <strain evidence="3">DSM 100572</strain>
    </source>
</reference>